<organism evidence="1 2">
    <name type="scientific">Candidatus Daviesbacteria bacterium GW2011_GWA2_38_24</name>
    <dbReference type="NCBI Taxonomy" id="1618422"/>
    <lineage>
        <taxon>Bacteria</taxon>
        <taxon>Candidatus Daviesiibacteriota</taxon>
    </lineage>
</organism>
<gene>
    <name evidence="1" type="ORF">US86_C0012G0017</name>
</gene>
<dbReference type="EMBL" id="LBUP01000012">
    <property type="protein sequence ID" value="KKQ65302.1"/>
    <property type="molecule type" value="Genomic_DNA"/>
</dbReference>
<dbReference type="AlphaFoldDB" id="A0A0G0JF04"/>
<dbReference type="Proteomes" id="UP000034235">
    <property type="component" value="Unassembled WGS sequence"/>
</dbReference>
<reference evidence="1 2" key="1">
    <citation type="journal article" date="2015" name="Nature">
        <title>rRNA introns, odd ribosomes, and small enigmatic genomes across a large radiation of phyla.</title>
        <authorList>
            <person name="Brown C.T."/>
            <person name="Hug L.A."/>
            <person name="Thomas B.C."/>
            <person name="Sharon I."/>
            <person name="Castelle C.J."/>
            <person name="Singh A."/>
            <person name="Wilkins M.J."/>
            <person name="Williams K.H."/>
            <person name="Banfield J.F."/>
        </authorList>
    </citation>
    <scope>NUCLEOTIDE SEQUENCE [LARGE SCALE GENOMIC DNA]</scope>
</reference>
<accession>A0A0G0JF04</accession>
<name>A0A0G0JF04_9BACT</name>
<protein>
    <submittedName>
        <fullName evidence="1">Uncharacterized protein</fullName>
    </submittedName>
</protein>
<sequence length="230" mass="26187">MSSFTERVPGLNRLLRHPAMNNQEGAVGLKAMDTTRADIVRVIDESFVWLRDWTADERGQLEKGEITPRHLTRIGRERIVDYNTLACLFGPLTPVEAEAQGHFPTLVQVNMGDGTFLMEHFPVDGVMRALLGRGRNTKDDFDRGRMSLPEYEDRIAKLASDYTLIESYSKPPVLARFRQTEQRKAVEAWIVSQDPLRANTGPWAANENWLTACRTLETRRELIFSAQSPK</sequence>
<evidence type="ECO:0000313" key="2">
    <source>
        <dbReference type="Proteomes" id="UP000034235"/>
    </source>
</evidence>
<comment type="caution">
    <text evidence="1">The sequence shown here is derived from an EMBL/GenBank/DDBJ whole genome shotgun (WGS) entry which is preliminary data.</text>
</comment>
<evidence type="ECO:0000313" key="1">
    <source>
        <dbReference type="EMBL" id="KKQ65302.1"/>
    </source>
</evidence>
<proteinExistence type="predicted"/>